<dbReference type="RefSeq" id="WP_108543399.1">
    <property type="nucleotide sequence ID" value="NZ_PYJM01000001.1"/>
</dbReference>
<evidence type="ECO:0000256" key="14">
    <source>
        <dbReference type="PIRSR" id="PIRSR001365-1"/>
    </source>
</evidence>
<evidence type="ECO:0000256" key="11">
    <source>
        <dbReference type="ARBA" id="ARBA00047836"/>
    </source>
</evidence>
<dbReference type="Proteomes" id="UP000244178">
    <property type="component" value="Unassembled WGS sequence"/>
</dbReference>
<dbReference type="InterPro" id="IPR005263">
    <property type="entry name" value="DapA"/>
</dbReference>
<comment type="catalytic activity">
    <reaction evidence="11 12">
        <text>L-aspartate 4-semialdehyde + pyruvate = (2S,4S)-4-hydroxy-2,3,4,5-tetrahydrodipicolinate + H2O + H(+)</text>
        <dbReference type="Rhea" id="RHEA:34171"/>
        <dbReference type="ChEBI" id="CHEBI:15361"/>
        <dbReference type="ChEBI" id="CHEBI:15377"/>
        <dbReference type="ChEBI" id="CHEBI:15378"/>
        <dbReference type="ChEBI" id="CHEBI:67139"/>
        <dbReference type="ChEBI" id="CHEBI:537519"/>
        <dbReference type="EC" id="4.3.3.7"/>
    </reaction>
</comment>
<evidence type="ECO:0000256" key="8">
    <source>
        <dbReference type="ARBA" id="ARBA00023154"/>
    </source>
</evidence>
<evidence type="ECO:0000256" key="7">
    <source>
        <dbReference type="ARBA" id="ARBA00022915"/>
    </source>
</evidence>
<evidence type="ECO:0000256" key="2">
    <source>
        <dbReference type="ARBA" id="ARBA00005120"/>
    </source>
</evidence>
<comment type="caution">
    <text evidence="12">Was originally thought to be a dihydrodipicolinate synthase (DHDPS), catalyzing the condensation of (S)-aspartate-beta-semialdehyde [(S)-ASA] and pyruvate to dihydrodipicolinate (DHDP). However, it was shown in E.coli that the product of the enzymatic reaction is not dihydrodipicolinate but in fact (4S)-4-hydroxy-2,3,4,5-tetrahydro-(2S)-dipicolinic acid (HTPA), and that the consecutive dehydration reaction leading to DHDP is not spontaneous but catalyzed by DapB.</text>
</comment>
<dbReference type="SMART" id="SM01130">
    <property type="entry name" value="DHDPS"/>
    <property type="match status" value="1"/>
</dbReference>
<dbReference type="EMBL" id="PYJM01000001">
    <property type="protein sequence ID" value="PUA47028.1"/>
    <property type="molecule type" value="Genomic_DNA"/>
</dbReference>
<dbReference type="HAMAP" id="MF_00418">
    <property type="entry name" value="DapA"/>
    <property type="match status" value="1"/>
</dbReference>
<dbReference type="NCBIfam" id="TIGR00674">
    <property type="entry name" value="dapA"/>
    <property type="match status" value="1"/>
</dbReference>
<feature type="site" description="Part of a proton relay during catalysis" evidence="12">
    <location>
        <position position="107"/>
    </location>
</feature>
<dbReference type="PRINTS" id="PR00146">
    <property type="entry name" value="DHPICSNTHASE"/>
</dbReference>
<comment type="function">
    <text evidence="1 12">Catalyzes the condensation of (S)-aspartate-beta-semialdehyde [(S)-ASA] and pyruvate to 4-hydroxy-tetrahydrodipicolinate (HTPA).</text>
</comment>
<evidence type="ECO:0000256" key="6">
    <source>
        <dbReference type="ARBA" id="ARBA00022605"/>
    </source>
</evidence>
<dbReference type="GO" id="GO:0019877">
    <property type="term" value="P:diaminopimelate biosynthetic process"/>
    <property type="evidence" value="ECO:0007669"/>
    <property type="project" value="UniProtKB-UniRule"/>
</dbReference>
<dbReference type="PIRSF" id="PIRSF001365">
    <property type="entry name" value="DHDPS"/>
    <property type="match status" value="1"/>
</dbReference>
<keyword evidence="7 12" id="KW-0220">Diaminopimelate biosynthesis</keyword>
<keyword evidence="6 12" id="KW-0028">Amino-acid biosynthesis</keyword>
<evidence type="ECO:0000256" key="9">
    <source>
        <dbReference type="ARBA" id="ARBA00023239"/>
    </source>
</evidence>
<dbReference type="InterPro" id="IPR020625">
    <property type="entry name" value="Schiff_base-form_aldolases_AS"/>
</dbReference>
<comment type="similarity">
    <text evidence="3 12 13">Belongs to the DapA family.</text>
</comment>
<comment type="subcellular location">
    <subcellularLocation>
        <location evidence="12">Cytoplasm</location>
    </subcellularLocation>
</comment>
<dbReference type="InterPro" id="IPR013785">
    <property type="entry name" value="Aldolase_TIM"/>
</dbReference>
<feature type="site" description="Part of a proton relay during catalysis" evidence="12">
    <location>
        <position position="45"/>
    </location>
</feature>
<name>A0A2T6GSA1_9PSED</name>
<comment type="caution">
    <text evidence="16">The sequence shown here is derived from an EMBL/GenBank/DDBJ whole genome shotgun (WGS) entry which is preliminary data.</text>
</comment>
<evidence type="ECO:0000256" key="4">
    <source>
        <dbReference type="ARBA" id="ARBA00012086"/>
    </source>
</evidence>
<sequence>MSSFQGIWVPIVTPFHNGAIDFAALRRLSAHLLESGVAGLVVCGTTGEAAALDKDEQLAVLDAVLEQAPAGRVIMGLAGNNLKSLLSLQQEILKRPVAALLVPAPYYIRPSQAALESFFHSVADASSVPLIVYDIPYRTGVNLDKDTLLNIVRHPRIAAVKDCGGNLDKTLALLASGAVEVLCGEDLQLFNALCLGASGAIAAAAHIRPELFVQLQRQVMDQQLNAARASFRQLVPLIQALFAEPNPAPVKALLAHQGLIEPHLRAPMQDCSAATAAHLQHLLAGLP</sequence>
<feature type="active site" description="Schiff-base intermediate with substrate" evidence="12 14">
    <location>
        <position position="161"/>
    </location>
</feature>
<evidence type="ECO:0000313" key="17">
    <source>
        <dbReference type="Proteomes" id="UP000244178"/>
    </source>
</evidence>
<feature type="active site" description="Proton donor/acceptor" evidence="12 14">
    <location>
        <position position="133"/>
    </location>
</feature>
<dbReference type="GO" id="GO:0005737">
    <property type="term" value="C:cytoplasm"/>
    <property type="evidence" value="ECO:0007669"/>
    <property type="project" value="UniProtKB-SubCell"/>
</dbReference>
<dbReference type="UniPathway" id="UPA00034">
    <property type="reaction ID" value="UER00017"/>
</dbReference>
<dbReference type="PROSITE" id="PS00665">
    <property type="entry name" value="DHDPS_1"/>
    <property type="match status" value="1"/>
</dbReference>
<comment type="subunit">
    <text evidence="12">Homodimer.</text>
</comment>
<dbReference type="Gene3D" id="3.20.20.70">
    <property type="entry name" value="Aldolase class I"/>
    <property type="match status" value="1"/>
</dbReference>
<reference evidence="16 17" key="1">
    <citation type="submission" date="2018-03" db="EMBL/GenBank/DDBJ databases">
        <title>Draft genome sequence of the plant growth promoting rhizobacterium Pseudomonas protegens strain BNJ-SS-45 isolated from wheat (Triticum aestivum) rhizosphere.</title>
        <authorList>
            <person name="Bajpai A."/>
            <person name="Shende K."/>
            <person name="Meena N."/>
            <person name="Upadhyayula S.R."/>
            <person name="Suravajhala P."/>
            <person name="Medicherla K.M."/>
            <person name="Johri B.N."/>
        </authorList>
    </citation>
    <scope>NUCLEOTIDE SEQUENCE [LARGE SCALE GENOMIC DNA]</scope>
    <source>
        <strain evidence="16 17">BNJ-SS-45</strain>
    </source>
</reference>
<dbReference type="InterPro" id="IPR020624">
    <property type="entry name" value="Schiff_base-form_aldolases_CS"/>
</dbReference>
<dbReference type="PANTHER" id="PTHR12128">
    <property type="entry name" value="DIHYDRODIPICOLINATE SYNTHASE"/>
    <property type="match status" value="1"/>
</dbReference>
<dbReference type="GO" id="GO:0009089">
    <property type="term" value="P:lysine biosynthetic process via diaminopimelate"/>
    <property type="evidence" value="ECO:0007669"/>
    <property type="project" value="UniProtKB-UniRule"/>
</dbReference>
<dbReference type="Pfam" id="PF00701">
    <property type="entry name" value="DHDPS"/>
    <property type="match status" value="1"/>
</dbReference>
<proteinExistence type="inferred from homology"/>
<keyword evidence="5 12" id="KW-0963">Cytoplasm</keyword>
<dbReference type="AlphaFoldDB" id="A0A2T6GSA1"/>
<evidence type="ECO:0000256" key="15">
    <source>
        <dbReference type="PIRSR" id="PIRSR001365-2"/>
    </source>
</evidence>
<protein>
    <recommendedName>
        <fullName evidence="4 12">4-hydroxy-tetrahydrodipicolinate synthase</fullName>
        <shortName evidence="12">HTPA synthase</shortName>
        <ecNumber evidence="4 12">4.3.3.7</ecNumber>
    </recommendedName>
</protein>
<evidence type="ECO:0000313" key="16">
    <source>
        <dbReference type="EMBL" id="PUA47028.1"/>
    </source>
</evidence>
<evidence type="ECO:0000256" key="12">
    <source>
        <dbReference type="HAMAP-Rule" id="MF_00418"/>
    </source>
</evidence>
<accession>A0A2T6GSA1</accession>
<organism evidence="16 17">
    <name type="scientific">Pseudomonas protegens</name>
    <dbReference type="NCBI Taxonomy" id="380021"/>
    <lineage>
        <taxon>Bacteria</taxon>
        <taxon>Pseudomonadati</taxon>
        <taxon>Pseudomonadota</taxon>
        <taxon>Gammaproteobacteria</taxon>
        <taxon>Pseudomonadales</taxon>
        <taxon>Pseudomonadaceae</taxon>
        <taxon>Pseudomonas</taxon>
    </lineage>
</organism>
<feature type="binding site" evidence="12 15">
    <location>
        <position position="46"/>
    </location>
    <ligand>
        <name>pyruvate</name>
        <dbReference type="ChEBI" id="CHEBI:15361"/>
    </ligand>
</feature>
<dbReference type="CDD" id="cd00950">
    <property type="entry name" value="DHDPS"/>
    <property type="match status" value="1"/>
</dbReference>
<evidence type="ECO:0000256" key="13">
    <source>
        <dbReference type="PIRNR" id="PIRNR001365"/>
    </source>
</evidence>
<evidence type="ECO:0000256" key="5">
    <source>
        <dbReference type="ARBA" id="ARBA00022490"/>
    </source>
</evidence>
<keyword evidence="10 12" id="KW-0704">Schiff base</keyword>
<dbReference type="SUPFAM" id="SSF51569">
    <property type="entry name" value="Aldolase"/>
    <property type="match status" value="1"/>
</dbReference>
<evidence type="ECO:0000256" key="1">
    <source>
        <dbReference type="ARBA" id="ARBA00003294"/>
    </source>
</evidence>
<dbReference type="GO" id="GO:0008840">
    <property type="term" value="F:4-hydroxy-tetrahydrodipicolinate synthase activity"/>
    <property type="evidence" value="ECO:0007669"/>
    <property type="project" value="UniProtKB-UniRule"/>
</dbReference>
<gene>
    <name evidence="12 16" type="primary">dapA</name>
    <name evidence="16" type="ORF">C5U62_03345</name>
</gene>
<dbReference type="PANTHER" id="PTHR12128:SF66">
    <property type="entry name" value="4-HYDROXY-2-OXOGLUTARATE ALDOLASE, MITOCHONDRIAL"/>
    <property type="match status" value="1"/>
</dbReference>
<dbReference type="EC" id="4.3.3.7" evidence="4 12"/>
<evidence type="ECO:0000256" key="3">
    <source>
        <dbReference type="ARBA" id="ARBA00007592"/>
    </source>
</evidence>
<dbReference type="PROSITE" id="PS00666">
    <property type="entry name" value="DHDPS_2"/>
    <property type="match status" value="1"/>
</dbReference>
<feature type="binding site" evidence="12 15">
    <location>
        <position position="201"/>
    </location>
    <ligand>
        <name>pyruvate</name>
        <dbReference type="ChEBI" id="CHEBI:15361"/>
    </ligand>
</feature>
<keyword evidence="9 12" id="KW-0456">Lyase</keyword>
<dbReference type="InterPro" id="IPR002220">
    <property type="entry name" value="DapA-like"/>
</dbReference>
<evidence type="ECO:0000256" key="10">
    <source>
        <dbReference type="ARBA" id="ARBA00023270"/>
    </source>
</evidence>
<comment type="pathway">
    <text evidence="2 12">Amino-acid biosynthesis; L-lysine biosynthesis via DAP pathway; (S)-tetrahydrodipicolinate from L-aspartate: step 3/4.</text>
</comment>
<keyword evidence="8 12" id="KW-0457">Lysine biosynthesis</keyword>